<feature type="region of interest" description="Disordered" evidence="10">
    <location>
        <begin position="383"/>
        <end position="436"/>
    </location>
</feature>
<feature type="transmembrane region" description="Helical" evidence="11">
    <location>
        <begin position="12"/>
        <end position="30"/>
    </location>
</feature>
<dbReference type="CDD" id="cd20070">
    <property type="entry name" value="5TM_YidC_Alb3"/>
    <property type="match status" value="1"/>
</dbReference>
<keyword evidence="2" id="KW-0813">Transport</keyword>
<keyword evidence="14" id="KW-1185">Reference proteome</keyword>
<dbReference type="Proteomes" id="UP000295718">
    <property type="component" value="Unassembled WGS sequence"/>
</dbReference>
<dbReference type="GO" id="GO:0005886">
    <property type="term" value="C:plasma membrane"/>
    <property type="evidence" value="ECO:0007669"/>
    <property type="project" value="UniProtKB-SubCell"/>
</dbReference>
<keyword evidence="7 11" id="KW-0472">Membrane</keyword>
<dbReference type="InterPro" id="IPR028055">
    <property type="entry name" value="YidC/Oxa/ALB_C"/>
</dbReference>
<feature type="compositionally biased region" description="Basic and acidic residues" evidence="10">
    <location>
        <begin position="398"/>
        <end position="408"/>
    </location>
</feature>
<dbReference type="PANTHER" id="PTHR12428:SF65">
    <property type="entry name" value="CYTOCHROME C OXIDASE ASSEMBLY PROTEIN COX18, MITOCHONDRIAL"/>
    <property type="match status" value="1"/>
</dbReference>
<evidence type="ECO:0000259" key="12">
    <source>
        <dbReference type="Pfam" id="PF02096"/>
    </source>
</evidence>
<evidence type="ECO:0000256" key="5">
    <source>
        <dbReference type="ARBA" id="ARBA00022927"/>
    </source>
</evidence>
<name>A0A4R1QTK1_9FIRM</name>
<dbReference type="EMBL" id="SLUO01000009">
    <property type="protein sequence ID" value="TCL57269.1"/>
    <property type="molecule type" value="Genomic_DNA"/>
</dbReference>
<evidence type="ECO:0000256" key="9">
    <source>
        <dbReference type="RuleBase" id="RU003945"/>
    </source>
</evidence>
<comment type="similarity">
    <text evidence="9">Belongs to the OXA1/ALB3/YidC family.</text>
</comment>
<evidence type="ECO:0000256" key="8">
    <source>
        <dbReference type="ARBA" id="ARBA00023186"/>
    </source>
</evidence>
<evidence type="ECO:0000256" key="6">
    <source>
        <dbReference type="ARBA" id="ARBA00022989"/>
    </source>
</evidence>
<evidence type="ECO:0000313" key="13">
    <source>
        <dbReference type="EMBL" id="TCL57269.1"/>
    </source>
</evidence>
<dbReference type="AlphaFoldDB" id="A0A4R1QTK1"/>
<evidence type="ECO:0000313" key="14">
    <source>
        <dbReference type="Proteomes" id="UP000295718"/>
    </source>
</evidence>
<evidence type="ECO:0000256" key="3">
    <source>
        <dbReference type="ARBA" id="ARBA00022475"/>
    </source>
</evidence>
<organism evidence="13 14">
    <name type="scientific">Kineothrix alysoides</name>
    <dbReference type="NCBI Taxonomy" id="1469948"/>
    <lineage>
        <taxon>Bacteria</taxon>
        <taxon>Bacillati</taxon>
        <taxon>Bacillota</taxon>
        <taxon>Clostridia</taxon>
        <taxon>Lachnospirales</taxon>
        <taxon>Lachnospiraceae</taxon>
        <taxon>Kineothrix</taxon>
    </lineage>
</organism>
<feature type="transmembrane region" description="Helical" evidence="11">
    <location>
        <begin position="300"/>
        <end position="322"/>
    </location>
</feature>
<sequence>MSGIILTQNQTFIIGPVAKLLGYIMEGIFFCLDKIGIPNIGLAIILFTIVIYLIMMPLTIKQQKFSKLSAKMNPELQEIQAKYKNKKDNDNAMKMNEETQAVYAKYGVSPTGSCLQLIIQMPILFALYRVIYSMPAYVGKIKEAFFPLVDKLIASPGSTEFIRAFKESNMYSKQFESDAFTSGTVDYVQNTFIDVLNKASTSEWLSISDKFPNLSADVTNTLQTLDKYNNFLGLNIGNSPSFIMKEAIASGTYLMIVAALAVPVLSAVTQWVNTKLMPQPDTSNNKDNPMASSMKTMNTMMPIMSAFFCYTLPAGMGLYWIAGSVVRSVQQIVINKHIDKMDLDELIKKNVEKRNKKLEKSKGINLKSINDYANMSTKNVAAKQAEQKASEISSMTQQEKDEAVKKSTEYYSKSAKPGSIASKANMVKQFNEKNNK</sequence>
<keyword evidence="6 11" id="KW-1133">Transmembrane helix</keyword>
<dbReference type="Pfam" id="PF02096">
    <property type="entry name" value="60KD_IMP"/>
    <property type="match status" value="1"/>
</dbReference>
<protein>
    <submittedName>
        <fullName evidence="13">YidC/Oxa1 family membrane protein insertase</fullName>
    </submittedName>
</protein>
<keyword evidence="5" id="KW-0653">Protein transport</keyword>
<dbReference type="PANTHER" id="PTHR12428">
    <property type="entry name" value="OXA1"/>
    <property type="match status" value="1"/>
</dbReference>
<accession>A0A4R1QTK1</accession>
<dbReference type="GO" id="GO:0032977">
    <property type="term" value="F:membrane insertase activity"/>
    <property type="evidence" value="ECO:0007669"/>
    <property type="project" value="InterPro"/>
</dbReference>
<proteinExistence type="inferred from homology"/>
<keyword evidence="4 9" id="KW-0812">Transmembrane</keyword>
<comment type="subcellular location">
    <subcellularLocation>
        <location evidence="1">Cell membrane</location>
        <topology evidence="1">Multi-pass membrane protein</topology>
    </subcellularLocation>
    <subcellularLocation>
        <location evidence="9">Membrane</location>
        <topology evidence="9">Multi-pass membrane protein</topology>
    </subcellularLocation>
</comment>
<comment type="caution">
    <text evidence="13">The sequence shown here is derived from an EMBL/GenBank/DDBJ whole genome shotgun (WGS) entry which is preliminary data.</text>
</comment>
<feature type="transmembrane region" description="Helical" evidence="11">
    <location>
        <begin position="253"/>
        <end position="272"/>
    </location>
</feature>
<keyword evidence="8" id="KW-0143">Chaperone</keyword>
<evidence type="ECO:0000256" key="1">
    <source>
        <dbReference type="ARBA" id="ARBA00004651"/>
    </source>
</evidence>
<keyword evidence="3" id="KW-1003">Cell membrane</keyword>
<gene>
    <name evidence="13" type="ORF">EDD76_109131</name>
</gene>
<dbReference type="InterPro" id="IPR001708">
    <property type="entry name" value="YidC/ALB3/OXA1/COX18"/>
</dbReference>
<dbReference type="GO" id="GO:0051205">
    <property type="term" value="P:protein insertion into membrane"/>
    <property type="evidence" value="ECO:0007669"/>
    <property type="project" value="TreeGrafter"/>
</dbReference>
<dbReference type="STRING" id="1469948.GCA_000732725_03084"/>
<dbReference type="RefSeq" id="WP_031391727.1">
    <property type="nucleotide sequence ID" value="NZ_JPNB01000002.1"/>
</dbReference>
<feature type="domain" description="Membrane insertase YidC/Oxa/ALB C-terminal" evidence="12">
    <location>
        <begin position="41"/>
        <end position="336"/>
    </location>
</feature>
<evidence type="ECO:0000256" key="7">
    <source>
        <dbReference type="ARBA" id="ARBA00023136"/>
    </source>
</evidence>
<dbReference type="NCBIfam" id="TIGR03592">
    <property type="entry name" value="yidC_oxa1_cterm"/>
    <property type="match status" value="1"/>
</dbReference>
<evidence type="ECO:0000256" key="4">
    <source>
        <dbReference type="ARBA" id="ARBA00022692"/>
    </source>
</evidence>
<dbReference type="InterPro" id="IPR047196">
    <property type="entry name" value="YidC_ALB_C"/>
</dbReference>
<dbReference type="GO" id="GO:0015031">
    <property type="term" value="P:protein transport"/>
    <property type="evidence" value="ECO:0007669"/>
    <property type="project" value="UniProtKB-KW"/>
</dbReference>
<evidence type="ECO:0000256" key="10">
    <source>
        <dbReference type="SAM" id="MobiDB-lite"/>
    </source>
</evidence>
<feature type="transmembrane region" description="Helical" evidence="11">
    <location>
        <begin position="36"/>
        <end position="58"/>
    </location>
</feature>
<dbReference type="OrthoDB" id="9780552at2"/>
<reference evidence="13 14" key="1">
    <citation type="submission" date="2019-03" db="EMBL/GenBank/DDBJ databases">
        <title>Genomic Encyclopedia of Type Strains, Phase IV (KMG-IV): sequencing the most valuable type-strain genomes for metagenomic binning, comparative biology and taxonomic classification.</title>
        <authorList>
            <person name="Goeker M."/>
        </authorList>
    </citation>
    <scope>NUCLEOTIDE SEQUENCE [LARGE SCALE GENOMIC DNA]</scope>
    <source>
        <strain evidence="13 14">DSM 100556</strain>
    </source>
</reference>
<evidence type="ECO:0000256" key="2">
    <source>
        <dbReference type="ARBA" id="ARBA00022448"/>
    </source>
</evidence>
<evidence type="ECO:0000256" key="11">
    <source>
        <dbReference type="SAM" id="Phobius"/>
    </source>
</evidence>